<dbReference type="InterPro" id="IPR037066">
    <property type="entry name" value="Plug_dom_sf"/>
</dbReference>
<keyword evidence="20" id="KW-1185">Reference proteome</keyword>
<dbReference type="FunFam" id="2.40.170.20:FF:000005">
    <property type="entry name" value="TonB-dependent siderophore receptor"/>
    <property type="match status" value="1"/>
</dbReference>
<dbReference type="AlphaFoldDB" id="A0A238XPW3"/>
<dbReference type="PANTHER" id="PTHR32552">
    <property type="entry name" value="FERRICHROME IRON RECEPTOR-RELATED"/>
    <property type="match status" value="1"/>
</dbReference>
<feature type="signal peptide" evidence="16">
    <location>
        <begin position="1"/>
        <end position="22"/>
    </location>
</feature>
<gene>
    <name evidence="19" type="ORF">SAMN05192560_0104</name>
</gene>
<dbReference type="PROSITE" id="PS52016">
    <property type="entry name" value="TONB_DEPENDENT_REC_3"/>
    <property type="match status" value="1"/>
</dbReference>
<evidence type="ECO:0000256" key="9">
    <source>
        <dbReference type="ARBA" id="ARBA00023065"/>
    </source>
</evidence>
<keyword evidence="12" id="KW-0675">Receptor</keyword>
<evidence type="ECO:0000259" key="18">
    <source>
        <dbReference type="Pfam" id="PF07715"/>
    </source>
</evidence>
<dbReference type="NCBIfam" id="TIGR01783">
    <property type="entry name" value="TonB-siderophor"/>
    <property type="match status" value="1"/>
</dbReference>
<evidence type="ECO:0000259" key="17">
    <source>
        <dbReference type="Pfam" id="PF00593"/>
    </source>
</evidence>
<dbReference type="GO" id="GO:0009279">
    <property type="term" value="C:cell outer membrane"/>
    <property type="evidence" value="ECO:0007669"/>
    <property type="project" value="UniProtKB-SubCell"/>
</dbReference>
<proteinExistence type="inferred from homology"/>
<dbReference type="GO" id="GO:0038023">
    <property type="term" value="F:signaling receptor activity"/>
    <property type="evidence" value="ECO:0007669"/>
    <property type="project" value="InterPro"/>
</dbReference>
<reference evidence="20" key="1">
    <citation type="submission" date="2017-06" db="EMBL/GenBank/DDBJ databases">
        <authorList>
            <person name="Varghese N."/>
            <person name="Submissions S."/>
        </authorList>
    </citation>
    <scope>NUCLEOTIDE SEQUENCE [LARGE SCALE GENOMIC DNA]</scope>
    <source>
        <strain evidence="20">Ca-68</strain>
    </source>
</reference>
<evidence type="ECO:0000256" key="4">
    <source>
        <dbReference type="ARBA" id="ARBA00022452"/>
    </source>
</evidence>
<dbReference type="EMBL" id="FZOA01000001">
    <property type="protein sequence ID" value="SNR61066.1"/>
    <property type="molecule type" value="Genomic_DNA"/>
</dbReference>
<evidence type="ECO:0000256" key="8">
    <source>
        <dbReference type="ARBA" id="ARBA00023004"/>
    </source>
</evidence>
<keyword evidence="13 14" id="KW-0998">Cell outer membrane</keyword>
<dbReference type="FunFam" id="2.170.130.10:FF:000001">
    <property type="entry name" value="Catecholate siderophore TonB-dependent receptor"/>
    <property type="match status" value="1"/>
</dbReference>
<dbReference type="Gene3D" id="2.170.130.10">
    <property type="entry name" value="TonB-dependent receptor, plug domain"/>
    <property type="match status" value="1"/>
</dbReference>
<evidence type="ECO:0000256" key="1">
    <source>
        <dbReference type="ARBA" id="ARBA00004571"/>
    </source>
</evidence>
<evidence type="ECO:0000256" key="3">
    <source>
        <dbReference type="ARBA" id="ARBA00022448"/>
    </source>
</evidence>
<evidence type="ECO:0000313" key="19">
    <source>
        <dbReference type="EMBL" id="SNR61066.1"/>
    </source>
</evidence>
<evidence type="ECO:0000256" key="7">
    <source>
        <dbReference type="ARBA" id="ARBA00022729"/>
    </source>
</evidence>
<keyword evidence="4 14" id="KW-1134">Transmembrane beta strand</keyword>
<feature type="domain" description="TonB-dependent receptor plug" evidence="18">
    <location>
        <begin position="64"/>
        <end position="164"/>
    </location>
</feature>
<sequence length="704" mass="79252">MNFLNSRLYGWLLCLMALQAHAAEEILDEVQVNSQLEKETPTSVVRGYTAKRSATATKTDSSILETPQSISVITADQIEEQRAQSIQEVLRYSAGVVSDQYGLDSRSDSYAIRGMDATQYLNGLRQINTFYSETIRPDPYAMERIEVLRGPSSMLYGAGGVGGVVNLVSKRPQTETKREMSILLGNYQRKQLQADFTGPVADTDNLFYRLVLLGRDSESQVKYAGDERTLIAPSLTWKPSERTSVTLLAQYQRNDGRPTPQFLPWSGVLRPNPNGKIPFDTYLGDPGFDRYVSESIHLGWSLEHAFNDHLKLRQNARYTSSTNDYRSLYPDSFSANPYIDINQRVLNRYVDVSKTNSKTVNLDNHLEASFKTGDFSHTLLLGLDYGRFRQAKIAGYDDGTNNPIDVYDPVYAPVDTSGVMWSSSFSRLLQTGIYLQDQVRYKQWVLTAGVRRDEAKNEVQGMETQRDYATTERYGLTYVAENGWAPYISYAESFLPVAGTDRLGGMFKPQRGKQWELGVKYEPPGSRTRFTVAVFDIRDQNRQTPDPVNPNYSIQRGEVHSRGVELEATSSLTSHLNLIASYSYLDARYSKTNNPAESGNQVETIPKHLASAWAVQQFSLGDVQGFRAGLGVRYIGSSQDTYEQIKAPDVTLVDAMLGLDHGSWRYTLNASNLFDKEYVSTCISRGDCWLGPRRQVIASATYYW</sequence>
<evidence type="ECO:0000256" key="16">
    <source>
        <dbReference type="SAM" id="SignalP"/>
    </source>
</evidence>
<evidence type="ECO:0000256" key="10">
    <source>
        <dbReference type="ARBA" id="ARBA00023077"/>
    </source>
</evidence>
<dbReference type="GO" id="GO:0015891">
    <property type="term" value="P:siderophore transport"/>
    <property type="evidence" value="ECO:0007669"/>
    <property type="project" value="InterPro"/>
</dbReference>
<dbReference type="PANTHER" id="PTHR32552:SF68">
    <property type="entry name" value="FERRICHROME OUTER MEMBRANE TRANSPORTER_PHAGE RECEPTOR"/>
    <property type="match status" value="1"/>
</dbReference>
<keyword evidence="9" id="KW-0406">Ion transport</keyword>
<dbReference type="InterPro" id="IPR012910">
    <property type="entry name" value="Plug_dom"/>
</dbReference>
<keyword evidence="3 14" id="KW-0813">Transport</keyword>
<keyword evidence="8" id="KW-0408">Iron</keyword>
<dbReference type="GO" id="GO:0015344">
    <property type="term" value="F:siderophore uptake transmembrane transporter activity"/>
    <property type="evidence" value="ECO:0007669"/>
    <property type="project" value="TreeGrafter"/>
</dbReference>
<dbReference type="SUPFAM" id="SSF56935">
    <property type="entry name" value="Porins"/>
    <property type="match status" value="1"/>
</dbReference>
<evidence type="ECO:0000256" key="5">
    <source>
        <dbReference type="ARBA" id="ARBA00022496"/>
    </source>
</evidence>
<organism evidence="19 20">
    <name type="scientific">Methylobacillus rhizosphaerae</name>
    <dbReference type="NCBI Taxonomy" id="551994"/>
    <lineage>
        <taxon>Bacteria</taxon>
        <taxon>Pseudomonadati</taxon>
        <taxon>Pseudomonadota</taxon>
        <taxon>Betaproteobacteria</taxon>
        <taxon>Nitrosomonadales</taxon>
        <taxon>Methylophilaceae</taxon>
        <taxon>Methylobacillus</taxon>
    </lineage>
</organism>
<comment type="subcellular location">
    <subcellularLocation>
        <location evidence="1 14">Cell outer membrane</location>
        <topology evidence="1 14">Multi-pass membrane protein</topology>
    </subcellularLocation>
</comment>
<evidence type="ECO:0000256" key="6">
    <source>
        <dbReference type="ARBA" id="ARBA00022692"/>
    </source>
</evidence>
<comment type="similarity">
    <text evidence="2 14 15">Belongs to the TonB-dependent receptor family.</text>
</comment>
<keyword evidence="10 15" id="KW-0798">TonB box</keyword>
<dbReference type="InterPro" id="IPR010105">
    <property type="entry name" value="TonB_sidphr_rcpt"/>
</dbReference>
<dbReference type="Pfam" id="PF00593">
    <property type="entry name" value="TonB_dep_Rec_b-barrel"/>
    <property type="match status" value="1"/>
</dbReference>
<name>A0A238XPW3_9PROT</name>
<dbReference type="Gene3D" id="2.40.170.20">
    <property type="entry name" value="TonB-dependent receptor, beta-barrel domain"/>
    <property type="match status" value="1"/>
</dbReference>
<dbReference type="InterPro" id="IPR039426">
    <property type="entry name" value="TonB-dep_rcpt-like"/>
</dbReference>
<dbReference type="InterPro" id="IPR000531">
    <property type="entry name" value="Beta-barrel_TonB"/>
</dbReference>
<feature type="domain" description="TonB-dependent receptor-like beta-barrel" evidence="17">
    <location>
        <begin position="237"/>
        <end position="673"/>
    </location>
</feature>
<feature type="chain" id="PRO_5013099561" evidence="16">
    <location>
        <begin position="23"/>
        <end position="704"/>
    </location>
</feature>
<evidence type="ECO:0000256" key="12">
    <source>
        <dbReference type="ARBA" id="ARBA00023170"/>
    </source>
</evidence>
<evidence type="ECO:0000313" key="20">
    <source>
        <dbReference type="Proteomes" id="UP000198305"/>
    </source>
</evidence>
<evidence type="ECO:0000256" key="13">
    <source>
        <dbReference type="ARBA" id="ARBA00023237"/>
    </source>
</evidence>
<keyword evidence="11 14" id="KW-0472">Membrane</keyword>
<keyword evidence="6 14" id="KW-0812">Transmembrane</keyword>
<evidence type="ECO:0000256" key="11">
    <source>
        <dbReference type="ARBA" id="ARBA00023136"/>
    </source>
</evidence>
<dbReference type="Proteomes" id="UP000198305">
    <property type="component" value="Unassembled WGS sequence"/>
</dbReference>
<keyword evidence="7 16" id="KW-0732">Signal</keyword>
<dbReference type="InterPro" id="IPR036942">
    <property type="entry name" value="Beta-barrel_TonB_sf"/>
</dbReference>
<protein>
    <submittedName>
        <fullName evidence="19">Iron complex outermembrane recepter protein</fullName>
    </submittedName>
</protein>
<dbReference type="Pfam" id="PF07715">
    <property type="entry name" value="Plug"/>
    <property type="match status" value="1"/>
</dbReference>
<accession>A0A238XPW3</accession>
<evidence type="ECO:0000256" key="14">
    <source>
        <dbReference type="PROSITE-ProRule" id="PRU01360"/>
    </source>
</evidence>
<evidence type="ECO:0000256" key="2">
    <source>
        <dbReference type="ARBA" id="ARBA00009810"/>
    </source>
</evidence>
<keyword evidence="5" id="KW-0410">Iron transport</keyword>
<evidence type="ECO:0000256" key="15">
    <source>
        <dbReference type="RuleBase" id="RU003357"/>
    </source>
</evidence>
<dbReference type="CDD" id="cd01347">
    <property type="entry name" value="ligand_gated_channel"/>
    <property type="match status" value="1"/>
</dbReference>